<reference evidence="2 3" key="1">
    <citation type="submission" date="2024-02" db="EMBL/GenBank/DDBJ databases">
        <authorList>
            <person name="Daric V."/>
            <person name="Darras S."/>
        </authorList>
    </citation>
    <scope>NUCLEOTIDE SEQUENCE [LARGE SCALE GENOMIC DNA]</scope>
</reference>
<dbReference type="Proteomes" id="UP001642483">
    <property type="component" value="Unassembled WGS sequence"/>
</dbReference>
<evidence type="ECO:0000313" key="1">
    <source>
        <dbReference type="EMBL" id="CAK8696754.1"/>
    </source>
</evidence>
<evidence type="ECO:0000313" key="2">
    <source>
        <dbReference type="EMBL" id="CAK8696756.1"/>
    </source>
</evidence>
<sequence>MLTWTGRKFSPLSIIEDSPITFGFLYTPRELVYKYVFEGFLVSNNIWKDNIWSMRVKRRSGEKEYLPPRHFRSWYIFPRLKNIIKERRERLDLDLERHHASALSTAQTLNILLDTLCGFSPEYAKSQDSQTANFSTTAPSIHLEMCLVLRTVNTISISFDHFCDVIETILQRLSFPTNVLQLLINKVKFSIFETAILWNDLFFKWPHLQSIELSGVQMSFEQTNADSCSANNLVRFPKSLLSLELADGSVTSDFLDWLSTCCQEICQSNPTKIFLRELTLSYETCLANDLNVWKCVKRDN</sequence>
<proteinExistence type="predicted"/>
<dbReference type="EMBL" id="CAWYQH010000163">
    <property type="protein sequence ID" value="CAK8696756.1"/>
    <property type="molecule type" value="Genomic_DNA"/>
</dbReference>
<evidence type="ECO:0000313" key="3">
    <source>
        <dbReference type="Proteomes" id="UP001642483"/>
    </source>
</evidence>
<comment type="caution">
    <text evidence="2">The sequence shown here is derived from an EMBL/GenBank/DDBJ whole genome shotgun (WGS) entry which is preliminary data.</text>
</comment>
<dbReference type="EMBL" id="CAWYQH010000163">
    <property type="protein sequence ID" value="CAK8696754.1"/>
    <property type="molecule type" value="Genomic_DNA"/>
</dbReference>
<protein>
    <recommendedName>
        <fullName evidence="4">Maturase K</fullName>
    </recommendedName>
</protein>
<organism evidence="2 3">
    <name type="scientific">Clavelina lepadiformis</name>
    <name type="common">Light-bulb sea squirt</name>
    <name type="synonym">Ascidia lepadiformis</name>
    <dbReference type="NCBI Taxonomy" id="159417"/>
    <lineage>
        <taxon>Eukaryota</taxon>
        <taxon>Metazoa</taxon>
        <taxon>Chordata</taxon>
        <taxon>Tunicata</taxon>
        <taxon>Ascidiacea</taxon>
        <taxon>Aplousobranchia</taxon>
        <taxon>Clavelinidae</taxon>
        <taxon>Clavelina</taxon>
    </lineage>
</organism>
<name>A0ABP0GYE2_CLALP</name>
<accession>A0ABP0GYE2</accession>
<evidence type="ECO:0008006" key="4">
    <source>
        <dbReference type="Google" id="ProtNLM"/>
    </source>
</evidence>
<keyword evidence="3" id="KW-1185">Reference proteome</keyword>
<gene>
    <name evidence="1" type="ORF">CVLEPA_LOCUS30079</name>
    <name evidence="2" type="ORF">CVLEPA_LOCUS30081</name>
</gene>